<dbReference type="STRING" id="642227.HA49_11560"/>
<protein>
    <submittedName>
        <fullName evidence="1">Uncharacterized protein</fullName>
    </submittedName>
</protein>
<organism evidence="1 2">
    <name type="scientific">Tatumella morbirosei</name>
    <dbReference type="NCBI Taxonomy" id="642227"/>
    <lineage>
        <taxon>Bacteria</taxon>
        <taxon>Pseudomonadati</taxon>
        <taxon>Pseudomonadota</taxon>
        <taxon>Gammaproteobacteria</taxon>
        <taxon>Enterobacterales</taxon>
        <taxon>Erwiniaceae</taxon>
        <taxon>Tatumella</taxon>
    </lineage>
</organism>
<comment type="caution">
    <text evidence="1">The sequence shown here is derived from an EMBL/GenBank/DDBJ whole genome shotgun (WGS) entry which is preliminary data.</text>
</comment>
<proteinExistence type="predicted"/>
<reference evidence="1" key="1">
    <citation type="submission" date="2014-12" db="EMBL/GenBank/DDBJ databases">
        <title>The draft genome of the Tatumella morbirosei type strain, LMG23360T isolated from pineapple rot.</title>
        <authorList>
            <person name="Smits T.H."/>
            <person name="Palmer M."/>
            <person name="Venter S.N."/>
            <person name="Duffy B."/>
            <person name="Steenkamp E.T."/>
            <person name="Chan W.Y."/>
            <person name="Coutinho T.A."/>
            <person name="Coetzee M.P."/>
            <person name="De Maayer P."/>
        </authorList>
    </citation>
    <scope>NUCLEOTIDE SEQUENCE [LARGE SCALE GENOMIC DNA]</scope>
    <source>
        <strain evidence="1">LMG 23360</strain>
    </source>
</reference>
<evidence type="ECO:0000313" key="2">
    <source>
        <dbReference type="Proteomes" id="UP000029577"/>
    </source>
</evidence>
<sequence length="134" mass="15866">MMISFSGWITQHLEEYHQTLRNMCREFHTSKAELKATDSSLAVLRRFNDLCLSMADKCQMQGDDARYTSILLDLHQQLIHEMADEQRETLFRLQALQLARYSLSRLSHLLMQEGEWEQVCSLQEQFFCYSEQLP</sequence>
<dbReference type="eggNOG" id="ENOG50313KJ">
    <property type="taxonomic scope" value="Bacteria"/>
</dbReference>
<accession>A0A095VDT6</accession>
<dbReference type="EMBL" id="JPKR02000003">
    <property type="protein sequence ID" value="KGD72855.1"/>
    <property type="molecule type" value="Genomic_DNA"/>
</dbReference>
<dbReference type="OrthoDB" id="5880814at2"/>
<gene>
    <name evidence="1" type="ORF">HA49_11560</name>
</gene>
<evidence type="ECO:0000313" key="1">
    <source>
        <dbReference type="EMBL" id="KGD72855.1"/>
    </source>
</evidence>
<dbReference type="Proteomes" id="UP000029577">
    <property type="component" value="Unassembled WGS sequence"/>
</dbReference>
<keyword evidence="2" id="KW-1185">Reference proteome</keyword>
<dbReference type="RefSeq" id="WP_038020876.1">
    <property type="nucleotide sequence ID" value="NZ_JPKR02000003.1"/>
</dbReference>
<name>A0A095VDT6_9GAMM</name>
<dbReference type="AlphaFoldDB" id="A0A095VDT6"/>